<dbReference type="SFLD" id="SFLDS00003">
    <property type="entry name" value="Haloacid_Dehalogenase"/>
    <property type="match status" value="1"/>
</dbReference>
<name>A0ABW3NMG2_9FLAO</name>
<organism evidence="6 7">
    <name type="scientific">Salegentibacter chungangensis</name>
    <dbReference type="NCBI Taxonomy" id="1335724"/>
    <lineage>
        <taxon>Bacteria</taxon>
        <taxon>Pseudomonadati</taxon>
        <taxon>Bacteroidota</taxon>
        <taxon>Flavobacteriia</taxon>
        <taxon>Flavobacteriales</taxon>
        <taxon>Flavobacteriaceae</taxon>
        <taxon>Salegentibacter</taxon>
    </lineage>
</organism>
<dbReference type="RefSeq" id="WP_380743015.1">
    <property type="nucleotide sequence ID" value="NZ_JBHTLI010000001.1"/>
</dbReference>
<dbReference type="InterPro" id="IPR003337">
    <property type="entry name" value="Trehalose_PPase"/>
</dbReference>
<evidence type="ECO:0000256" key="5">
    <source>
        <dbReference type="RuleBase" id="RU361117"/>
    </source>
</evidence>
<gene>
    <name evidence="6" type="primary">otsB</name>
    <name evidence="6" type="ORF">ACFQ3Q_03645</name>
</gene>
<dbReference type="EMBL" id="JBHTLI010000001">
    <property type="protein sequence ID" value="MFD1094833.1"/>
    <property type="molecule type" value="Genomic_DNA"/>
</dbReference>
<dbReference type="PANTHER" id="PTHR43768:SF3">
    <property type="entry name" value="TREHALOSE 6-PHOSPHATE PHOSPHATASE"/>
    <property type="match status" value="1"/>
</dbReference>
<dbReference type="NCBIfam" id="TIGR02009">
    <property type="entry name" value="PGMB-YQAB-SF"/>
    <property type="match status" value="1"/>
</dbReference>
<dbReference type="CDD" id="cd01627">
    <property type="entry name" value="HAD_TPP"/>
    <property type="match status" value="1"/>
</dbReference>
<comment type="similarity">
    <text evidence="2">Belongs to the HAD-like hydrolase superfamily. CbbY/CbbZ/Gph/YieH family.</text>
</comment>
<dbReference type="InterPro" id="IPR023198">
    <property type="entry name" value="PGP-like_dom2"/>
</dbReference>
<comment type="cofactor">
    <cofactor evidence="5">
        <name>Mg(2+)</name>
        <dbReference type="ChEBI" id="CHEBI:18420"/>
    </cofactor>
</comment>
<dbReference type="Gene3D" id="3.40.50.1000">
    <property type="entry name" value="HAD superfamily/HAD-like"/>
    <property type="match status" value="2"/>
</dbReference>
<keyword evidence="5" id="KW-0460">Magnesium</keyword>
<comment type="catalytic activity">
    <reaction evidence="5">
        <text>alpha,alpha-trehalose 6-phosphate + H2O = alpha,alpha-trehalose + phosphate</text>
        <dbReference type="Rhea" id="RHEA:23420"/>
        <dbReference type="ChEBI" id="CHEBI:15377"/>
        <dbReference type="ChEBI" id="CHEBI:16551"/>
        <dbReference type="ChEBI" id="CHEBI:43474"/>
        <dbReference type="ChEBI" id="CHEBI:58429"/>
        <dbReference type="EC" id="3.1.3.12"/>
    </reaction>
</comment>
<dbReference type="Pfam" id="PF00702">
    <property type="entry name" value="Hydrolase"/>
    <property type="match status" value="1"/>
</dbReference>
<dbReference type="InterPro" id="IPR036412">
    <property type="entry name" value="HAD-like_sf"/>
</dbReference>
<dbReference type="EC" id="3.1.3.12" evidence="5"/>
<dbReference type="Gene3D" id="1.10.150.240">
    <property type="entry name" value="Putative phosphatase, domain 2"/>
    <property type="match status" value="1"/>
</dbReference>
<evidence type="ECO:0000256" key="3">
    <source>
        <dbReference type="ARBA" id="ARBA00008770"/>
    </source>
</evidence>
<dbReference type="GO" id="GO:0004805">
    <property type="term" value="F:trehalose-phosphatase activity"/>
    <property type="evidence" value="ECO:0007669"/>
    <property type="project" value="UniProtKB-EC"/>
</dbReference>
<dbReference type="InterPro" id="IPR006439">
    <property type="entry name" value="HAD-SF_hydro_IA"/>
</dbReference>
<comment type="pathway">
    <text evidence="1 5">Glycan biosynthesis; trehalose biosynthesis.</text>
</comment>
<keyword evidence="7" id="KW-1185">Reference proteome</keyword>
<comment type="similarity">
    <text evidence="3 5">Belongs to the trehalose phosphatase family.</text>
</comment>
<dbReference type="InterPro" id="IPR023214">
    <property type="entry name" value="HAD_sf"/>
</dbReference>
<dbReference type="NCBIfam" id="TIGR01484">
    <property type="entry name" value="HAD-SF-IIB"/>
    <property type="match status" value="1"/>
</dbReference>
<reference evidence="7" key="1">
    <citation type="journal article" date="2019" name="Int. J. Syst. Evol. Microbiol.">
        <title>The Global Catalogue of Microorganisms (GCM) 10K type strain sequencing project: providing services to taxonomists for standard genome sequencing and annotation.</title>
        <authorList>
            <consortium name="The Broad Institute Genomics Platform"/>
            <consortium name="The Broad Institute Genome Sequencing Center for Infectious Disease"/>
            <person name="Wu L."/>
            <person name="Ma J."/>
        </authorList>
    </citation>
    <scope>NUCLEOTIDE SEQUENCE [LARGE SCALE GENOMIC DNA]</scope>
    <source>
        <strain evidence="7">CCUG 64793</strain>
    </source>
</reference>
<dbReference type="SUPFAM" id="SSF56784">
    <property type="entry name" value="HAD-like"/>
    <property type="match status" value="2"/>
</dbReference>
<dbReference type="NCBIfam" id="TIGR00685">
    <property type="entry name" value="T6PP"/>
    <property type="match status" value="1"/>
</dbReference>
<keyword evidence="4 5" id="KW-0378">Hydrolase</keyword>
<dbReference type="InterPro" id="IPR006379">
    <property type="entry name" value="HAD-SF_hydro_IIB"/>
</dbReference>
<evidence type="ECO:0000313" key="7">
    <source>
        <dbReference type="Proteomes" id="UP001597131"/>
    </source>
</evidence>
<dbReference type="SFLD" id="SFLDG01129">
    <property type="entry name" value="C1.5:_HAD__Beta-PGM__Phosphata"/>
    <property type="match status" value="1"/>
</dbReference>
<proteinExistence type="inferred from homology"/>
<evidence type="ECO:0000256" key="2">
    <source>
        <dbReference type="ARBA" id="ARBA00006171"/>
    </source>
</evidence>
<dbReference type="PANTHER" id="PTHR43768">
    <property type="entry name" value="TREHALOSE 6-PHOSPHATE PHOSPHATASE"/>
    <property type="match status" value="1"/>
</dbReference>
<sequence>MEYSVKAGIFDLDGVITKTARQHAKAWKRMFDEYNEEREDSGKEPFKSFSIEEDYPKYVDGIPRYDGVREFLRSRNIDLPKGSPDDDPHRETICGLGNRKNRLLLEIIKDEGVEVFRKNINQIKQWKADGLRIAVISSSKNCRQILQSTGLEDMFEARVDGVVSQERNIKGKPEPDIFLEAAKELGVSPEEAMIVEDAIAGTQAGKKGNFKLVTGIINGATKEELLQNGADIAVNSLEEVNLKIKNLRSPAALPSAVKNIEQLKSRFKEHKPLFFLDFDGTLAPIVTHHQDAAMDPEMKNIVEKLASEYKIAVISGRGLSDVKKRVGLENIYYAGSHGFEISGPGNFSKDNEEAKKILPVFEKTEPVLKERLKHIQGVEFERKKFTLAIHYRQAAGSAEEEVHRITEEVLAKHKQLKIGEGKKVIEIRPNLEWDKGKAVEILKMKIGNSETAAYSVYIGDDVTDEDAFETLENGLGILVGDHGKETYADFRLKDVEEVKEFLSKLL</sequence>
<comment type="caution">
    <text evidence="6">The sequence shown here is derived from an EMBL/GenBank/DDBJ whole genome shotgun (WGS) entry which is preliminary data.</text>
</comment>
<dbReference type="Pfam" id="PF02358">
    <property type="entry name" value="Trehalose_PPase"/>
    <property type="match status" value="1"/>
</dbReference>
<dbReference type="Proteomes" id="UP001597131">
    <property type="component" value="Unassembled WGS sequence"/>
</dbReference>
<dbReference type="NCBIfam" id="TIGR01509">
    <property type="entry name" value="HAD-SF-IA-v3"/>
    <property type="match status" value="1"/>
</dbReference>
<dbReference type="PRINTS" id="PR00413">
    <property type="entry name" value="HADHALOGNASE"/>
</dbReference>
<dbReference type="InterPro" id="IPR010976">
    <property type="entry name" value="B-phosphoglucomutase_hydrolase"/>
</dbReference>
<dbReference type="Gene3D" id="3.30.70.1020">
    <property type="entry name" value="Trehalose-6-phosphate phosphatase related protein, domain 2"/>
    <property type="match status" value="1"/>
</dbReference>
<dbReference type="InterPro" id="IPR044651">
    <property type="entry name" value="OTSB-like"/>
</dbReference>
<evidence type="ECO:0000256" key="4">
    <source>
        <dbReference type="ARBA" id="ARBA00022801"/>
    </source>
</evidence>
<evidence type="ECO:0000256" key="1">
    <source>
        <dbReference type="ARBA" id="ARBA00005199"/>
    </source>
</evidence>
<protein>
    <recommendedName>
        <fullName evidence="5">Trehalose 6-phosphate phosphatase</fullName>
        <ecNumber evidence="5">3.1.3.12</ecNumber>
    </recommendedName>
</protein>
<evidence type="ECO:0000313" key="6">
    <source>
        <dbReference type="EMBL" id="MFD1094833.1"/>
    </source>
</evidence>
<keyword evidence="5" id="KW-0479">Metal-binding</keyword>
<comment type="function">
    <text evidence="5">Removes the phosphate from trehalose 6-phosphate to produce free trehalose.</text>
</comment>
<accession>A0ABW3NMG2</accession>